<proteinExistence type="inferred from homology"/>
<evidence type="ECO:0000256" key="3">
    <source>
        <dbReference type="ARBA" id="ARBA00022833"/>
    </source>
</evidence>
<reference evidence="6" key="1">
    <citation type="submission" date="2020-02" db="EMBL/GenBank/DDBJ databases">
        <authorList>
            <person name="Meier V. D."/>
        </authorList>
    </citation>
    <scope>NUCLEOTIDE SEQUENCE</scope>
    <source>
        <strain evidence="6">AVDCRST_MAG17</strain>
    </source>
</reference>
<accession>A0A6J4RUR5</accession>
<keyword evidence="2" id="KW-0479">Metal-binding</keyword>
<keyword evidence="4" id="KW-0456">Lyase</keyword>
<evidence type="ECO:0000256" key="1">
    <source>
        <dbReference type="ARBA" id="ARBA00005495"/>
    </source>
</evidence>
<dbReference type="InterPro" id="IPR006913">
    <property type="entry name" value="CENP-V/GFA"/>
</dbReference>
<comment type="similarity">
    <text evidence="1">Belongs to the Gfa family.</text>
</comment>
<dbReference type="GO" id="GO:0016846">
    <property type="term" value="F:carbon-sulfur lyase activity"/>
    <property type="evidence" value="ECO:0007669"/>
    <property type="project" value="InterPro"/>
</dbReference>
<evidence type="ECO:0000256" key="4">
    <source>
        <dbReference type="ARBA" id="ARBA00023239"/>
    </source>
</evidence>
<organism evidence="6">
    <name type="scientific">uncultured Solirubrobacterales bacterium</name>
    <dbReference type="NCBI Taxonomy" id="768556"/>
    <lineage>
        <taxon>Bacteria</taxon>
        <taxon>Bacillati</taxon>
        <taxon>Actinomycetota</taxon>
        <taxon>Thermoleophilia</taxon>
        <taxon>Solirubrobacterales</taxon>
        <taxon>environmental samples</taxon>
    </lineage>
</organism>
<evidence type="ECO:0000313" key="6">
    <source>
        <dbReference type="EMBL" id="CAA9481528.1"/>
    </source>
</evidence>
<feature type="domain" description="CENP-V/GFA" evidence="5">
    <location>
        <begin position="22"/>
        <end position="139"/>
    </location>
</feature>
<dbReference type="InterPro" id="IPR011057">
    <property type="entry name" value="Mss4-like_sf"/>
</dbReference>
<gene>
    <name evidence="6" type="ORF">AVDCRST_MAG17-198</name>
</gene>
<dbReference type="GO" id="GO:0046872">
    <property type="term" value="F:metal ion binding"/>
    <property type="evidence" value="ECO:0007669"/>
    <property type="project" value="UniProtKB-KW"/>
</dbReference>
<dbReference type="EMBL" id="CADCVV010000011">
    <property type="protein sequence ID" value="CAA9481528.1"/>
    <property type="molecule type" value="Genomic_DNA"/>
</dbReference>
<dbReference type="PANTHER" id="PTHR33337:SF40">
    <property type="entry name" value="CENP-V_GFA DOMAIN-CONTAINING PROTEIN-RELATED"/>
    <property type="match status" value="1"/>
</dbReference>
<dbReference type="Pfam" id="PF04828">
    <property type="entry name" value="GFA"/>
    <property type="match status" value="1"/>
</dbReference>
<keyword evidence="3" id="KW-0862">Zinc</keyword>
<evidence type="ECO:0000259" key="5">
    <source>
        <dbReference type="PROSITE" id="PS51891"/>
    </source>
</evidence>
<dbReference type="AlphaFoldDB" id="A0A6J4RUR5"/>
<dbReference type="PANTHER" id="PTHR33337">
    <property type="entry name" value="GFA DOMAIN-CONTAINING PROTEIN"/>
    <property type="match status" value="1"/>
</dbReference>
<name>A0A6J4RUR5_9ACTN</name>
<sequence length="156" mass="17107">MDSGEAPWRASATISAMVELSLTGGCLCGGVRFELSEPPGSAGYCHCSRCQRRTGSGSSAQARIDGRTLRLLEGEELVKAWRHPDGGFEKSFCRECGAHLFSRNPDDPSQMSVRMSAFDGDPGMRPQWRTYVAYAASWEPIPDDGLPRYLEGKPNF</sequence>
<dbReference type="SUPFAM" id="SSF51316">
    <property type="entry name" value="Mss4-like"/>
    <property type="match status" value="1"/>
</dbReference>
<dbReference type="Gene3D" id="3.90.1590.10">
    <property type="entry name" value="glutathione-dependent formaldehyde- activating enzyme (gfa)"/>
    <property type="match status" value="1"/>
</dbReference>
<dbReference type="PROSITE" id="PS51891">
    <property type="entry name" value="CENP_V_GFA"/>
    <property type="match status" value="1"/>
</dbReference>
<protein>
    <recommendedName>
        <fullName evidence="5">CENP-V/GFA domain-containing protein</fullName>
    </recommendedName>
</protein>
<evidence type="ECO:0000256" key="2">
    <source>
        <dbReference type="ARBA" id="ARBA00022723"/>
    </source>
</evidence>